<sequence length="373" mass="40085">MPTVNAPSTTSARMDSIALARQDLLGERKQLDSLVPPWVARSWQRCLLSGMAPNRAAEFELISQTHSRQTSEGNSHLVQTAKPLLENLGRAIANTGYFVILTNQHGVVVDVNGPIDRSDRRADLITRIGTDLSEQRVGTTAIGTALTEQQPVWLHRGEHFFSNTSAYSCAGAPVFGPAGDCVGMLDLTGIEAMERPELSHLVTQVAGKIGNALVLAQSHSLLLRLNWPGNALGTDADGMLCLDADGWVTGANRVARHMVSGLQTSARVHASDLFGLPLQMLFDAARRSHNTLDLPLWSGLSLSAMAVQPAFENMPARFDKGHVLAGGIGLKDMETALIHQAVEQARGNVAQAALALGISRATVYRKLGARQRQ</sequence>
<proteinExistence type="predicted"/>
<evidence type="ECO:0000313" key="3">
    <source>
        <dbReference type="EMBL" id="RFO98097.1"/>
    </source>
</evidence>
<dbReference type="Pfam" id="PF02954">
    <property type="entry name" value="HTH_8"/>
    <property type="match status" value="1"/>
</dbReference>
<dbReference type="PRINTS" id="PR01590">
    <property type="entry name" value="HTHFIS"/>
</dbReference>
<feature type="domain" description="GAF" evidence="1">
    <location>
        <begin position="79"/>
        <end position="213"/>
    </location>
</feature>
<dbReference type="GO" id="GO:0043565">
    <property type="term" value="F:sequence-specific DNA binding"/>
    <property type="evidence" value="ECO:0007669"/>
    <property type="project" value="InterPro"/>
</dbReference>
<dbReference type="SUPFAM" id="SSF46689">
    <property type="entry name" value="Homeodomain-like"/>
    <property type="match status" value="1"/>
</dbReference>
<dbReference type="SUPFAM" id="SSF55781">
    <property type="entry name" value="GAF domain-like"/>
    <property type="match status" value="1"/>
</dbReference>
<keyword evidence="4" id="KW-1185">Reference proteome</keyword>
<organism evidence="3 4">
    <name type="scientific">Rhodoferax lacus</name>
    <dbReference type="NCBI Taxonomy" id="2184758"/>
    <lineage>
        <taxon>Bacteria</taxon>
        <taxon>Pseudomonadati</taxon>
        <taxon>Pseudomonadota</taxon>
        <taxon>Betaproteobacteria</taxon>
        <taxon>Burkholderiales</taxon>
        <taxon>Comamonadaceae</taxon>
        <taxon>Rhodoferax</taxon>
    </lineage>
</organism>
<dbReference type="InterPro" id="IPR029016">
    <property type="entry name" value="GAF-like_dom_sf"/>
</dbReference>
<evidence type="ECO:0000313" key="4">
    <source>
        <dbReference type="Proteomes" id="UP000260665"/>
    </source>
</evidence>
<dbReference type="RefSeq" id="WP_117174696.1">
    <property type="nucleotide sequence ID" value="NZ_QFZK01000002.1"/>
</dbReference>
<dbReference type="GO" id="GO:0016301">
    <property type="term" value="F:kinase activity"/>
    <property type="evidence" value="ECO:0007669"/>
    <property type="project" value="UniProtKB-KW"/>
</dbReference>
<keyword evidence="3" id="KW-0808">Transferase</keyword>
<dbReference type="Gene3D" id="3.30.450.40">
    <property type="match status" value="1"/>
</dbReference>
<evidence type="ECO:0000259" key="1">
    <source>
        <dbReference type="Pfam" id="PF01590"/>
    </source>
</evidence>
<dbReference type="Proteomes" id="UP000260665">
    <property type="component" value="Unassembled WGS sequence"/>
</dbReference>
<dbReference type="OrthoDB" id="9761705at2"/>
<gene>
    <name evidence="3" type="ORF">DIC66_05090</name>
</gene>
<comment type="caution">
    <text evidence="3">The sequence shown here is derived from an EMBL/GenBank/DDBJ whole genome shotgun (WGS) entry which is preliminary data.</text>
</comment>
<dbReference type="EMBL" id="QFZK01000002">
    <property type="protein sequence ID" value="RFO98097.1"/>
    <property type="molecule type" value="Genomic_DNA"/>
</dbReference>
<dbReference type="AlphaFoldDB" id="A0A3E1RFF2"/>
<name>A0A3E1RFF2_9BURK</name>
<dbReference type="InterPro" id="IPR002197">
    <property type="entry name" value="HTH_Fis"/>
</dbReference>
<dbReference type="InterPro" id="IPR009057">
    <property type="entry name" value="Homeodomain-like_sf"/>
</dbReference>
<feature type="domain" description="DNA binding HTH" evidence="2">
    <location>
        <begin position="330"/>
        <end position="367"/>
    </location>
</feature>
<evidence type="ECO:0000259" key="2">
    <source>
        <dbReference type="Pfam" id="PF02954"/>
    </source>
</evidence>
<accession>A0A3E1RFF2</accession>
<dbReference type="Pfam" id="PF01590">
    <property type="entry name" value="GAF"/>
    <property type="match status" value="1"/>
</dbReference>
<dbReference type="InterPro" id="IPR003018">
    <property type="entry name" value="GAF"/>
</dbReference>
<protein>
    <submittedName>
        <fullName evidence="3">Histidine kinase</fullName>
    </submittedName>
</protein>
<keyword evidence="3" id="KW-0418">Kinase</keyword>
<dbReference type="Gene3D" id="1.10.10.60">
    <property type="entry name" value="Homeodomain-like"/>
    <property type="match status" value="1"/>
</dbReference>
<reference evidence="3 4" key="1">
    <citation type="submission" date="2018-05" db="EMBL/GenBank/DDBJ databases">
        <title>Rhodoferax soyangensis sp.nov., isolated from an oligotrophic freshwater lake.</title>
        <authorList>
            <person name="Park M."/>
        </authorList>
    </citation>
    <scope>NUCLEOTIDE SEQUENCE [LARGE SCALE GENOMIC DNA]</scope>
    <source>
        <strain evidence="3 4">IMCC26218</strain>
    </source>
</reference>